<keyword evidence="2" id="KW-1185">Reference proteome</keyword>
<keyword evidence="1" id="KW-0614">Plasmid</keyword>
<geneLocation type="plasmid" evidence="2">
    <name>Plasmid1 dna</name>
</geneLocation>
<evidence type="ECO:0000313" key="1">
    <source>
        <dbReference type="EMBL" id="BAZ03004.1"/>
    </source>
</evidence>
<dbReference type="EMBL" id="AP018249">
    <property type="protein sequence ID" value="BAZ03004.1"/>
    <property type="molecule type" value="Genomic_DNA"/>
</dbReference>
<dbReference type="KEGG" id="ttq:NIES37_70170"/>
<name>A0A1Z4NBA6_9CYAN</name>
<dbReference type="Proteomes" id="UP000218785">
    <property type="component" value="Plasmid plasmid1"/>
</dbReference>
<dbReference type="AlphaFoldDB" id="A0A1Z4NBA6"/>
<sequence length="85" mass="9113">MSELPEDYPMLHIYPSKGARQPVIIKGNAEGLCALVNALISAIAHPNSSGVAEVFNGDAEVYEVVVNLVTTHEKLSPVPDQNSQQ</sequence>
<protein>
    <submittedName>
        <fullName evidence="1">Uncharacterized protein</fullName>
    </submittedName>
</protein>
<proteinExistence type="predicted"/>
<gene>
    <name evidence="1" type="ORF">NIES37_70170</name>
</gene>
<dbReference type="RefSeq" id="WP_096584786.1">
    <property type="nucleotide sequence ID" value="NZ_CAWNJS010000002.1"/>
</dbReference>
<organism evidence="1 2">
    <name type="scientific">Tolypothrix tenuis PCC 7101</name>
    <dbReference type="NCBI Taxonomy" id="231146"/>
    <lineage>
        <taxon>Bacteria</taxon>
        <taxon>Bacillati</taxon>
        <taxon>Cyanobacteriota</taxon>
        <taxon>Cyanophyceae</taxon>
        <taxon>Nostocales</taxon>
        <taxon>Tolypothrichaceae</taxon>
        <taxon>Tolypothrix</taxon>
    </lineage>
</organism>
<evidence type="ECO:0000313" key="2">
    <source>
        <dbReference type="Proteomes" id="UP000218785"/>
    </source>
</evidence>
<reference evidence="1 2" key="1">
    <citation type="submission" date="2017-06" db="EMBL/GenBank/DDBJ databases">
        <title>Genome sequencing of cyanobaciteial culture collection at National Institute for Environmental Studies (NIES).</title>
        <authorList>
            <person name="Hirose Y."/>
            <person name="Shimura Y."/>
            <person name="Fujisawa T."/>
            <person name="Nakamura Y."/>
            <person name="Kawachi M."/>
        </authorList>
    </citation>
    <scope>NUCLEOTIDE SEQUENCE [LARGE SCALE GENOMIC DNA]</scope>
    <source>
        <strain evidence="1 2">NIES-37</strain>
        <plasmid evidence="2">Plasmid1 dna</plasmid>
    </source>
</reference>
<accession>A0A1Z4NBA6</accession>